<protein>
    <recommendedName>
        <fullName evidence="11">Peptidoglycan lipid II flippase</fullName>
    </recommendedName>
</protein>
<evidence type="ECO:0000256" key="1">
    <source>
        <dbReference type="ARBA" id="ARBA00004651"/>
    </source>
</evidence>
<feature type="transmembrane region" description="Helical" evidence="8">
    <location>
        <begin position="210"/>
        <end position="233"/>
    </location>
</feature>
<dbReference type="GO" id="GO:0008360">
    <property type="term" value="P:regulation of cell shape"/>
    <property type="evidence" value="ECO:0007669"/>
    <property type="project" value="UniProtKB-KW"/>
</dbReference>
<evidence type="ECO:0000256" key="7">
    <source>
        <dbReference type="ARBA" id="ARBA00023136"/>
    </source>
</evidence>
<keyword evidence="3 8" id="KW-0812">Transmembrane</keyword>
<accession>A0A975Y1I6</accession>
<dbReference type="RefSeq" id="WP_216941392.1">
    <property type="nucleotide sequence ID" value="NZ_CP077062.1"/>
</dbReference>
<dbReference type="PANTHER" id="PTHR47019:SF1">
    <property type="entry name" value="LIPID II FLIPPASE MURJ"/>
    <property type="match status" value="1"/>
</dbReference>
<dbReference type="AlphaFoldDB" id="A0A975Y1I6"/>
<feature type="transmembrane region" description="Helical" evidence="8">
    <location>
        <begin position="473"/>
        <end position="492"/>
    </location>
</feature>
<evidence type="ECO:0000256" key="8">
    <source>
        <dbReference type="SAM" id="Phobius"/>
    </source>
</evidence>
<feature type="transmembrane region" description="Helical" evidence="8">
    <location>
        <begin position="139"/>
        <end position="158"/>
    </location>
</feature>
<feature type="transmembrane region" description="Helical" evidence="8">
    <location>
        <begin position="368"/>
        <end position="390"/>
    </location>
</feature>
<dbReference type="Pfam" id="PF03023">
    <property type="entry name" value="MurJ"/>
    <property type="match status" value="1"/>
</dbReference>
<keyword evidence="2" id="KW-1003">Cell membrane</keyword>
<feature type="transmembrane region" description="Helical" evidence="8">
    <location>
        <begin position="170"/>
        <end position="195"/>
    </location>
</feature>
<evidence type="ECO:0000256" key="3">
    <source>
        <dbReference type="ARBA" id="ARBA00022692"/>
    </source>
</evidence>
<evidence type="ECO:0008006" key="11">
    <source>
        <dbReference type="Google" id="ProtNLM"/>
    </source>
</evidence>
<dbReference type="GO" id="GO:0009252">
    <property type="term" value="P:peptidoglycan biosynthetic process"/>
    <property type="evidence" value="ECO:0007669"/>
    <property type="project" value="UniProtKB-KW"/>
</dbReference>
<feature type="transmembrane region" description="Helical" evidence="8">
    <location>
        <begin position="62"/>
        <end position="83"/>
    </location>
</feature>
<proteinExistence type="predicted"/>
<evidence type="ECO:0000313" key="10">
    <source>
        <dbReference type="Proteomes" id="UP000683575"/>
    </source>
</evidence>
<evidence type="ECO:0000256" key="2">
    <source>
        <dbReference type="ARBA" id="ARBA00022475"/>
    </source>
</evidence>
<feature type="transmembrane region" description="Helical" evidence="8">
    <location>
        <begin position="411"/>
        <end position="428"/>
    </location>
</feature>
<feature type="transmembrane region" description="Helical" evidence="8">
    <location>
        <begin position="20"/>
        <end position="42"/>
    </location>
</feature>
<organism evidence="9 10">
    <name type="scientific">Nocardioides panacis</name>
    <dbReference type="NCBI Taxonomy" id="2849501"/>
    <lineage>
        <taxon>Bacteria</taxon>
        <taxon>Bacillati</taxon>
        <taxon>Actinomycetota</taxon>
        <taxon>Actinomycetes</taxon>
        <taxon>Propionibacteriales</taxon>
        <taxon>Nocardioidaceae</taxon>
        <taxon>Nocardioides</taxon>
    </lineage>
</organism>
<dbReference type="PANTHER" id="PTHR47019">
    <property type="entry name" value="LIPID II FLIPPASE MURJ"/>
    <property type="match status" value="1"/>
</dbReference>
<keyword evidence="7 8" id="KW-0472">Membrane</keyword>
<dbReference type="KEGG" id="nps:KRR39_07280"/>
<evidence type="ECO:0000256" key="6">
    <source>
        <dbReference type="ARBA" id="ARBA00022989"/>
    </source>
</evidence>
<reference evidence="9" key="1">
    <citation type="submission" date="2021-06" db="EMBL/GenBank/DDBJ databases">
        <title>Complete genome sequence of Nocardioides sp. G188.</title>
        <authorList>
            <person name="Im W.-T."/>
        </authorList>
    </citation>
    <scope>NUCLEOTIDE SEQUENCE</scope>
    <source>
        <strain evidence="9">G188</strain>
    </source>
</reference>
<evidence type="ECO:0000256" key="4">
    <source>
        <dbReference type="ARBA" id="ARBA00022960"/>
    </source>
</evidence>
<feature type="transmembrane region" description="Helical" evidence="8">
    <location>
        <begin position="333"/>
        <end position="356"/>
    </location>
</feature>
<dbReference type="GO" id="GO:0015648">
    <property type="term" value="F:lipid-linked peptidoglycan transporter activity"/>
    <property type="evidence" value="ECO:0007669"/>
    <property type="project" value="TreeGrafter"/>
</dbReference>
<feature type="transmembrane region" description="Helical" evidence="8">
    <location>
        <begin position="434"/>
        <end position="452"/>
    </location>
</feature>
<evidence type="ECO:0000256" key="5">
    <source>
        <dbReference type="ARBA" id="ARBA00022984"/>
    </source>
</evidence>
<feature type="transmembrane region" description="Helical" evidence="8">
    <location>
        <begin position="264"/>
        <end position="282"/>
    </location>
</feature>
<feature type="transmembrane region" description="Helical" evidence="8">
    <location>
        <begin position="95"/>
        <end position="119"/>
    </location>
</feature>
<name>A0A975Y1I6_9ACTN</name>
<dbReference type="EMBL" id="CP077062">
    <property type="protein sequence ID" value="QWZ09546.1"/>
    <property type="molecule type" value="Genomic_DNA"/>
</dbReference>
<dbReference type="GO" id="GO:0034204">
    <property type="term" value="P:lipid translocation"/>
    <property type="evidence" value="ECO:0007669"/>
    <property type="project" value="TreeGrafter"/>
</dbReference>
<dbReference type="Proteomes" id="UP000683575">
    <property type="component" value="Chromosome"/>
</dbReference>
<keyword evidence="6 8" id="KW-1133">Transmembrane helix</keyword>
<keyword evidence="5" id="KW-0573">Peptidoglycan synthesis</keyword>
<feature type="transmembrane region" description="Helical" evidence="8">
    <location>
        <begin position="498"/>
        <end position="518"/>
    </location>
</feature>
<dbReference type="GO" id="GO:0005886">
    <property type="term" value="C:plasma membrane"/>
    <property type="evidence" value="ECO:0007669"/>
    <property type="project" value="UniProtKB-SubCell"/>
</dbReference>
<gene>
    <name evidence="9" type="ORF">KRR39_07280</name>
</gene>
<dbReference type="InterPro" id="IPR051050">
    <property type="entry name" value="Lipid_II_flippase_MurJ/MviN"/>
</dbReference>
<sequence length="549" mass="57334">MTVRPGVGISRADETARDSFVIGTFTFLSRATGVVRVVVLGAVLGPTFLGNTFQITNTLPNLIYFGFLAGSMFSSLLVPALVLHIDRHDSRHAALISGGFLGVAWMVLLPVVPLAVLLLPELLHVVGTDAGSSAEHLPVVRLLVLLTVPQVFLYAVVGSSTAAMNAHRRFALASAAPAVENIGVTAVLGAVGVLYGRGSSQGASPALGEILLLGIGSTAAVAVHAGLQWWGAYRNGVTILPRRGWRQPEVVEIIGRSLRSVTQAGLLAAQTLMLLVLASRVGGGSVAMQMGLNFFFLPVALFATPVGLALLPRLSRLHLGGETTEFGRVFIDGLGLALFLAVPAALGYVVLAGPLARAVSAGQMNTVFAVHIIAESIGTLALGLIGYTCFFVSTQAAYARGDTRSPLRSTFLQALVFLSICALSPWIPDPRLNAFLGGAFAVASLVAGAHLLRRVTRNEHVSLRPLAGSLARASLGALVMAVIVWLAARAVVPSGSARTGWILTLLVGSGVGLAAYLLPQAMLRSPELARLRSAVRGKAVTSGRRRRTT</sequence>
<dbReference type="InterPro" id="IPR004268">
    <property type="entry name" value="MurJ"/>
</dbReference>
<feature type="transmembrane region" description="Helical" evidence="8">
    <location>
        <begin position="294"/>
        <end position="312"/>
    </location>
</feature>
<comment type="subcellular location">
    <subcellularLocation>
        <location evidence="1">Cell membrane</location>
        <topology evidence="1">Multi-pass membrane protein</topology>
    </subcellularLocation>
</comment>
<keyword evidence="10" id="KW-1185">Reference proteome</keyword>
<keyword evidence="4" id="KW-0133">Cell shape</keyword>
<evidence type="ECO:0000313" key="9">
    <source>
        <dbReference type="EMBL" id="QWZ09546.1"/>
    </source>
</evidence>